<dbReference type="AlphaFoldDB" id="A0A9D1MJS5"/>
<dbReference type="GO" id="GO:0000156">
    <property type="term" value="F:phosphorelay response regulator activity"/>
    <property type="evidence" value="ECO:0007669"/>
    <property type="project" value="InterPro"/>
</dbReference>
<feature type="domain" description="HTH LytTR-type" evidence="5">
    <location>
        <begin position="131"/>
        <end position="201"/>
    </location>
</feature>
<dbReference type="PROSITE" id="PS50110">
    <property type="entry name" value="RESPONSE_REGULATORY"/>
    <property type="match status" value="1"/>
</dbReference>
<dbReference type="Gene3D" id="3.40.50.2300">
    <property type="match status" value="1"/>
</dbReference>
<protein>
    <recommendedName>
        <fullName evidence="1">Stage 0 sporulation protein A homolog</fullName>
    </recommendedName>
</protein>
<feature type="modified residue" description="4-aspartylphosphate" evidence="3">
    <location>
        <position position="57"/>
    </location>
</feature>
<dbReference type="InterPro" id="IPR007492">
    <property type="entry name" value="LytTR_DNA-bd_dom"/>
</dbReference>
<dbReference type="Pfam" id="PF04397">
    <property type="entry name" value="LytTR"/>
    <property type="match status" value="1"/>
</dbReference>
<keyword evidence="3" id="KW-0597">Phosphoprotein</keyword>
<name>A0A9D1MJS5_9FIRM</name>
<comment type="caution">
    <text evidence="6">The sequence shown here is derived from an EMBL/GenBank/DDBJ whole genome shotgun (WGS) entry which is preliminary data.</text>
</comment>
<reference evidence="6" key="1">
    <citation type="submission" date="2020-10" db="EMBL/GenBank/DDBJ databases">
        <authorList>
            <person name="Gilroy R."/>
        </authorList>
    </citation>
    <scope>NUCLEOTIDE SEQUENCE</scope>
    <source>
        <strain evidence="6">CHK195-12923</strain>
    </source>
</reference>
<sequence length="240" mass="27044">MFKIAIIEDEQRWIDEFRAYIQRYGAEENELFSVEVFTNGMDFISDYKGGYDLILMDIAMPHMNGLEAARRLRQVDGAVDLIFITTLAQYAIKGYEVNALDYIVKPVSYDLFKIKLDKARAHSGKKHATSFAVRGGGIMHMVPLADIKYVESVKHYLYFHVVGGDGELKMRGTLGEIKPLFKENGFAEVNRSLLVNLAYVEGYTGNEITVGGEILPLSRIYKADFLNELTKYIGGSLSSD</sequence>
<evidence type="ECO:0000256" key="3">
    <source>
        <dbReference type="PROSITE-ProRule" id="PRU00169"/>
    </source>
</evidence>
<dbReference type="Gene3D" id="2.40.50.1020">
    <property type="entry name" value="LytTr DNA-binding domain"/>
    <property type="match status" value="1"/>
</dbReference>
<dbReference type="PANTHER" id="PTHR37299:SF1">
    <property type="entry name" value="STAGE 0 SPORULATION PROTEIN A HOMOLOG"/>
    <property type="match status" value="1"/>
</dbReference>
<dbReference type="EMBL" id="DVNE01000023">
    <property type="protein sequence ID" value="HIU61500.1"/>
    <property type="molecule type" value="Genomic_DNA"/>
</dbReference>
<dbReference type="InterPro" id="IPR046947">
    <property type="entry name" value="LytR-like"/>
</dbReference>
<dbReference type="InterPro" id="IPR001789">
    <property type="entry name" value="Sig_transdc_resp-reg_receiver"/>
</dbReference>
<dbReference type="Pfam" id="PF00072">
    <property type="entry name" value="Response_reg"/>
    <property type="match status" value="1"/>
</dbReference>
<dbReference type="SMART" id="SM00850">
    <property type="entry name" value="LytTR"/>
    <property type="match status" value="1"/>
</dbReference>
<feature type="domain" description="Response regulatory" evidence="4">
    <location>
        <begin position="3"/>
        <end position="120"/>
    </location>
</feature>
<accession>A0A9D1MJS5</accession>
<comment type="function">
    <text evidence="2">May play the central regulatory role in sporulation. It may be an element of the effector pathway responsible for the activation of sporulation genes in response to nutritional stress. Spo0A may act in concert with spo0H (a sigma factor) to control the expression of some genes that are critical to the sporulation process.</text>
</comment>
<dbReference type="PANTHER" id="PTHR37299">
    <property type="entry name" value="TRANSCRIPTIONAL REGULATOR-RELATED"/>
    <property type="match status" value="1"/>
</dbReference>
<evidence type="ECO:0000313" key="6">
    <source>
        <dbReference type="EMBL" id="HIU61500.1"/>
    </source>
</evidence>
<evidence type="ECO:0000256" key="2">
    <source>
        <dbReference type="ARBA" id="ARBA00024867"/>
    </source>
</evidence>
<reference evidence="6" key="2">
    <citation type="journal article" date="2021" name="PeerJ">
        <title>Extensive microbial diversity within the chicken gut microbiome revealed by metagenomics and culture.</title>
        <authorList>
            <person name="Gilroy R."/>
            <person name="Ravi A."/>
            <person name="Getino M."/>
            <person name="Pursley I."/>
            <person name="Horton D.L."/>
            <person name="Alikhan N.F."/>
            <person name="Baker D."/>
            <person name="Gharbi K."/>
            <person name="Hall N."/>
            <person name="Watson M."/>
            <person name="Adriaenssens E.M."/>
            <person name="Foster-Nyarko E."/>
            <person name="Jarju S."/>
            <person name="Secka A."/>
            <person name="Antonio M."/>
            <person name="Oren A."/>
            <person name="Chaudhuri R.R."/>
            <person name="La Ragione R."/>
            <person name="Hildebrand F."/>
            <person name="Pallen M.J."/>
        </authorList>
    </citation>
    <scope>NUCLEOTIDE SEQUENCE</scope>
    <source>
        <strain evidence="6">CHK195-12923</strain>
    </source>
</reference>
<dbReference type="SUPFAM" id="SSF52172">
    <property type="entry name" value="CheY-like"/>
    <property type="match status" value="1"/>
</dbReference>
<dbReference type="PROSITE" id="PS50930">
    <property type="entry name" value="HTH_LYTTR"/>
    <property type="match status" value="1"/>
</dbReference>
<dbReference type="InterPro" id="IPR011006">
    <property type="entry name" value="CheY-like_superfamily"/>
</dbReference>
<evidence type="ECO:0000256" key="1">
    <source>
        <dbReference type="ARBA" id="ARBA00018672"/>
    </source>
</evidence>
<dbReference type="Proteomes" id="UP000824110">
    <property type="component" value="Unassembled WGS sequence"/>
</dbReference>
<dbReference type="GO" id="GO:0003677">
    <property type="term" value="F:DNA binding"/>
    <property type="evidence" value="ECO:0007669"/>
    <property type="project" value="InterPro"/>
</dbReference>
<dbReference type="SMART" id="SM00448">
    <property type="entry name" value="REC"/>
    <property type="match status" value="1"/>
</dbReference>
<gene>
    <name evidence="6" type="ORF">IAB69_02505</name>
</gene>
<evidence type="ECO:0000259" key="4">
    <source>
        <dbReference type="PROSITE" id="PS50110"/>
    </source>
</evidence>
<evidence type="ECO:0000259" key="5">
    <source>
        <dbReference type="PROSITE" id="PS50930"/>
    </source>
</evidence>
<evidence type="ECO:0000313" key="7">
    <source>
        <dbReference type="Proteomes" id="UP000824110"/>
    </source>
</evidence>
<proteinExistence type="predicted"/>
<organism evidence="6 7">
    <name type="scientific">Candidatus Coproplasma excrementigallinarum</name>
    <dbReference type="NCBI Taxonomy" id="2840747"/>
    <lineage>
        <taxon>Bacteria</taxon>
        <taxon>Bacillati</taxon>
        <taxon>Bacillota</taxon>
        <taxon>Clostridia</taxon>
        <taxon>Eubacteriales</taxon>
        <taxon>Candidatus Coproplasma</taxon>
    </lineage>
</organism>